<dbReference type="GO" id="GO:1990404">
    <property type="term" value="F:NAD+-protein mono-ADP-ribosyltransferase activity"/>
    <property type="evidence" value="ECO:0007669"/>
    <property type="project" value="TreeGrafter"/>
</dbReference>
<proteinExistence type="inferred from homology"/>
<keyword evidence="10 30" id="KW-0808">Transferase</keyword>
<dbReference type="CDD" id="cd01437">
    <property type="entry name" value="parp_like"/>
    <property type="match status" value="1"/>
</dbReference>
<keyword evidence="7" id="KW-0021">Allosteric enzyme</keyword>
<dbReference type="PANTHER" id="PTHR10459:SF112">
    <property type="entry name" value="POLY [ADP-RIBOSE] POLYMERASE 1"/>
    <property type="match status" value="1"/>
</dbReference>
<keyword evidence="11" id="KW-0548">Nucleotidyltransferase</keyword>
<evidence type="ECO:0000256" key="30">
    <source>
        <dbReference type="RuleBase" id="RU362114"/>
    </source>
</evidence>
<evidence type="ECO:0000256" key="11">
    <source>
        <dbReference type="ARBA" id="ARBA00022695"/>
    </source>
</evidence>
<dbReference type="GeneID" id="119741316"/>
<evidence type="ECO:0000259" key="33">
    <source>
        <dbReference type="PROSITE" id="PS51977"/>
    </source>
</evidence>
<dbReference type="GO" id="GO:0006302">
    <property type="term" value="P:double-strand break repair"/>
    <property type="evidence" value="ECO:0007669"/>
    <property type="project" value="TreeGrafter"/>
</dbReference>
<dbReference type="Gene3D" id="1.20.142.10">
    <property type="entry name" value="Poly(ADP-ribose) polymerase, regulatory domain"/>
    <property type="match status" value="1"/>
</dbReference>
<dbReference type="InterPro" id="IPR036930">
    <property type="entry name" value="WGR_dom_sf"/>
</dbReference>
<dbReference type="InterPro" id="IPR036616">
    <property type="entry name" value="Poly(ADP-ribose)pol_reg_dom_sf"/>
</dbReference>
<feature type="domain" description="PARP catalytic" evidence="31">
    <location>
        <begin position="256"/>
        <end position="477"/>
    </location>
</feature>
<dbReference type="InterPro" id="IPR012317">
    <property type="entry name" value="Poly(ADP-ribose)pol_cat_dom"/>
</dbReference>
<keyword evidence="9 30" id="KW-0328">Glycosyltransferase</keyword>
<evidence type="ECO:0000313" key="35">
    <source>
        <dbReference type="Proteomes" id="UP000887568"/>
    </source>
</evidence>
<dbReference type="PROSITE" id="PS51059">
    <property type="entry name" value="PARP_CATALYTIC"/>
    <property type="match status" value="1"/>
</dbReference>
<dbReference type="GO" id="GO:0045087">
    <property type="term" value="P:innate immune response"/>
    <property type="evidence" value="ECO:0007669"/>
    <property type="project" value="UniProtKB-KW"/>
</dbReference>
<dbReference type="Pfam" id="PF00644">
    <property type="entry name" value="PARP"/>
    <property type="match status" value="1"/>
</dbReference>
<evidence type="ECO:0000256" key="29">
    <source>
        <dbReference type="ARBA" id="ARBA00048575"/>
    </source>
</evidence>
<evidence type="ECO:0000256" key="19">
    <source>
        <dbReference type="ARBA" id="ARBA00023027"/>
    </source>
</evidence>
<dbReference type="Gene3D" id="3.90.228.10">
    <property type="match status" value="1"/>
</dbReference>
<dbReference type="OMA" id="FADICSK"/>
<dbReference type="PANTHER" id="PTHR10459">
    <property type="entry name" value="DNA LIGASE"/>
    <property type="match status" value="1"/>
</dbReference>
<dbReference type="GO" id="GO:0070212">
    <property type="term" value="P:protein poly-ADP-ribosylation"/>
    <property type="evidence" value="ECO:0007669"/>
    <property type="project" value="TreeGrafter"/>
</dbReference>
<feature type="domain" description="PARP alpha-helical" evidence="32">
    <location>
        <begin position="128"/>
        <end position="246"/>
    </location>
</feature>
<evidence type="ECO:0000256" key="27">
    <source>
        <dbReference type="ARBA" id="ARBA00048241"/>
    </source>
</evidence>
<keyword evidence="8" id="KW-0399">Innate immunity</keyword>
<evidence type="ECO:0000256" key="20">
    <source>
        <dbReference type="ARBA" id="ARBA00023125"/>
    </source>
</evidence>
<dbReference type="SUPFAM" id="SSF47587">
    <property type="entry name" value="Domain of poly(ADP-ribose) polymerase"/>
    <property type="match status" value="1"/>
</dbReference>
<evidence type="ECO:0000256" key="21">
    <source>
        <dbReference type="ARBA" id="ARBA00023163"/>
    </source>
</evidence>
<evidence type="ECO:0000256" key="28">
    <source>
        <dbReference type="ARBA" id="ARBA00048339"/>
    </source>
</evidence>
<comment type="catalytic activity">
    <reaction evidence="27">
        <text>L-histidyl-[protein] + NAD(+) = N(tele)-(ADP-D-ribosyl)-L-histidyl-[protein] + nicotinamide + H(+)</text>
        <dbReference type="Rhea" id="RHEA:72071"/>
        <dbReference type="Rhea" id="RHEA-COMP:9745"/>
        <dbReference type="Rhea" id="RHEA-COMP:18085"/>
        <dbReference type="ChEBI" id="CHEBI:15378"/>
        <dbReference type="ChEBI" id="CHEBI:17154"/>
        <dbReference type="ChEBI" id="CHEBI:29979"/>
        <dbReference type="ChEBI" id="CHEBI:57540"/>
        <dbReference type="ChEBI" id="CHEBI:191398"/>
    </reaction>
    <physiologicalReaction direction="left-to-right" evidence="27">
        <dbReference type="Rhea" id="RHEA:72072"/>
    </physiologicalReaction>
</comment>
<comment type="subcellular location">
    <subcellularLocation>
        <location evidence="1">Chromosome</location>
    </subcellularLocation>
    <subcellularLocation>
        <location evidence="2">Cytoplasm</location>
        <location evidence="2">Cytosol</location>
    </subcellularLocation>
    <subcellularLocation>
        <location evidence="3">Nucleus</location>
        <location evidence="3">Nucleolus</location>
    </subcellularLocation>
</comment>
<keyword evidence="22" id="KW-0539">Nucleus</keyword>
<evidence type="ECO:0000256" key="16">
    <source>
        <dbReference type="ARBA" id="ARBA00022833"/>
    </source>
</evidence>
<evidence type="ECO:0000256" key="1">
    <source>
        <dbReference type="ARBA" id="ARBA00004286"/>
    </source>
</evidence>
<dbReference type="FunFam" id="3.90.228.10:FF:000002">
    <property type="entry name" value="Poly [ADP-ribose] polymerase"/>
    <property type="match status" value="1"/>
</dbReference>
<keyword evidence="21" id="KW-0804">Transcription</keyword>
<evidence type="ECO:0000256" key="26">
    <source>
        <dbReference type="ARBA" id="ARBA00033987"/>
    </source>
</evidence>
<comment type="catalytic activity">
    <reaction evidence="28">
        <text>L-tyrosyl-[protein] + NAD(+) = O-(ADP-D-ribosyl)-L-tyrosyl-[protein] + nicotinamide + H(+)</text>
        <dbReference type="Rhea" id="RHEA:58236"/>
        <dbReference type="Rhea" id="RHEA-COMP:10136"/>
        <dbReference type="Rhea" id="RHEA-COMP:15092"/>
        <dbReference type="ChEBI" id="CHEBI:15378"/>
        <dbReference type="ChEBI" id="CHEBI:17154"/>
        <dbReference type="ChEBI" id="CHEBI:46858"/>
        <dbReference type="ChEBI" id="CHEBI:57540"/>
        <dbReference type="ChEBI" id="CHEBI:142557"/>
    </reaction>
    <physiologicalReaction direction="left-to-right" evidence="28">
        <dbReference type="Rhea" id="RHEA:58237"/>
    </physiologicalReaction>
</comment>
<keyword evidence="35" id="KW-1185">Reference proteome</keyword>
<evidence type="ECO:0000256" key="13">
    <source>
        <dbReference type="ARBA" id="ARBA00022737"/>
    </source>
</evidence>
<dbReference type="Pfam" id="PF05406">
    <property type="entry name" value="WGR"/>
    <property type="match status" value="1"/>
</dbReference>
<evidence type="ECO:0000256" key="17">
    <source>
        <dbReference type="ARBA" id="ARBA00022859"/>
    </source>
</evidence>
<dbReference type="InterPro" id="IPR004102">
    <property type="entry name" value="Poly(ADP-ribose)pol_reg_dom"/>
</dbReference>
<keyword evidence="4" id="KW-0158">Chromosome</keyword>
<dbReference type="CDD" id="cd08001">
    <property type="entry name" value="WGR_PARP1_like"/>
    <property type="match status" value="1"/>
</dbReference>
<evidence type="ECO:0000313" key="34">
    <source>
        <dbReference type="EnsemblMetazoa" id="XP_038072994.1"/>
    </source>
</evidence>
<evidence type="ECO:0000256" key="18">
    <source>
        <dbReference type="ARBA" id="ARBA00023015"/>
    </source>
</evidence>
<evidence type="ECO:0000256" key="4">
    <source>
        <dbReference type="ARBA" id="ARBA00022454"/>
    </source>
</evidence>
<dbReference type="GO" id="GO:0003677">
    <property type="term" value="F:DNA binding"/>
    <property type="evidence" value="ECO:0007669"/>
    <property type="project" value="UniProtKB-KW"/>
</dbReference>
<sequence length="477" mass="53918">YDVGLEDSTHVLKEHGMVFSATLGMVDVTRGSNSYYKLQILESDTGKNYWVFRSWGRVGTGIGGNKVEQYRGNKADARRKFVELYTEKTGNPFGTKNFEKIPHRFYPLDIDYGDDEEIAKLDEAVDIDSKLHPQIQNLMKLIFDIDTLKKTMVEFEIDMDKMPLGKLSRSQIQNAYSVLTELQTLIEAGNASRNAMLDATNRFFTLIPHNFGFESIPLLNTLEVIQLKTKMLDSLLEIEVAYSLLKASRGTQAEQNPIDANYEKLKCLMEVVPQGSDEFKMIEVYTKNTHGATHSSYKLKVEEVFRLDRGDETARYKPFKKLHNRMLLWHGSRLSNYCGILSQGLRIAPPEAPATGYMFGKGVYFADMVSKSANYCFTNRNNSTGLMLLCEVAIGNMHELTSSSYITQLPSGKHSTKGIGGTYPDPKGQITLDDGTIVPTGKAKSTSSYSSLLYNEFIVYDVSQIRMKYLIKMNFIY</sequence>
<evidence type="ECO:0000256" key="9">
    <source>
        <dbReference type="ARBA" id="ARBA00022676"/>
    </source>
</evidence>
<dbReference type="RefSeq" id="XP_038072994.1">
    <property type="nucleotide sequence ID" value="XM_038217066.1"/>
</dbReference>
<dbReference type="OrthoDB" id="429950at2759"/>
<dbReference type="SUPFAM" id="SSF142921">
    <property type="entry name" value="WGR domain-like"/>
    <property type="match status" value="1"/>
</dbReference>
<evidence type="ECO:0000256" key="10">
    <source>
        <dbReference type="ARBA" id="ARBA00022679"/>
    </source>
</evidence>
<evidence type="ECO:0000256" key="12">
    <source>
        <dbReference type="ARBA" id="ARBA00022723"/>
    </source>
</evidence>
<reference evidence="34" key="1">
    <citation type="submission" date="2022-11" db="UniProtKB">
        <authorList>
            <consortium name="EnsemblMetazoa"/>
        </authorList>
    </citation>
    <scope>IDENTIFICATION</scope>
</reference>
<dbReference type="SUPFAM" id="SSF56399">
    <property type="entry name" value="ADP-ribosylation"/>
    <property type="match status" value="1"/>
</dbReference>
<dbReference type="EC" id="2.4.2.-" evidence="30"/>
<dbReference type="GO" id="GO:0003950">
    <property type="term" value="F:NAD+ poly-ADP-ribosyltransferase activity"/>
    <property type="evidence" value="ECO:0007669"/>
    <property type="project" value="UniProtKB-UniRule"/>
</dbReference>
<keyword evidence="14" id="KW-0013">ADP-ribosylation</keyword>
<organism evidence="34 35">
    <name type="scientific">Patiria miniata</name>
    <name type="common">Bat star</name>
    <name type="synonym">Asterina miniata</name>
    <dbReference type="NCBI Taxonomy" id="46514"/>
    <lineage>
        <taxon>Eukaryota</taxon>
        <taxon>Metazoa</taxon>
        <taxon>Echinodermata</taxon>
        <taxon>Eleutherozoa</taxon>
        <taxon>Asterozoa</taxon>
        <taxon>Asteroidea</taxon>
        <taxon>Valvatacea</taxon>
        <taxon>Valvatida</taxon>
        <taxon>Asterinidae</taxon>
        <taxon>Patiria</taxon>
    </lineage>
</organism>
<feature type="domain" description="WGR" evidence="33">
    <location>
        <begin position="8"/>
        <end position="105"/>
    </location>
</feature>
<evidence type="ECO:0000256" key="8">
    <source>
        <dbReference type="ARBA" id="ARBA00022588"/>
    </source>
</evidence>
<keyword evidence="20" id="KW-0238">DNA-binding</keyword>
<dbReference type="EnsemblMetazoa" id="XM_038217066.1">
    <property type="protein sequence ID" value="XP_038072994.1"/>
    <property type="gene ID" value="LOC119741316"/>
</dbReference>
<dbReference type="Pfam" id="PF02877">
    <property type="entry name" value="PARP_reg"/>
    <property type="match status" value="1"/>
</dbReference>
<keyword evidence="12" id="KW-0479">Metal-binding</keyword>
<dbReference type="AlphaFoldDB" id="A0A914BAG2"/>
<keyword evidence="6" id="KW-1017">Isopeptide bond</keyword>
<evidence type="ECO:0000256" key="23">
    <source>
        <dbReference type="ARBA" id="ARBA00024159"/>
    </source>
</evidence>
<evidence type="ECO:0000256" key="7">
    <source>
        <dbReference type="ARBA" id="ARBA00022533"/>
    </source>
</evidence>
<keyword evidence="15" id="KW-0863">Zinc-finger</keyword>
<name>A0A914BAG2_PATMI</name>
<evidence type="ECO:0000256" key="15">
    <source>
        <dbReference type="ARBA" id="ARBA00022771"/>
    </source>
</evidence>
<dbReference type="PROSITE" id="PS51060">
    <property type="entry name" value="PARP_ALPHA_HD"/>
    <property type="match status" value="1"/>
</dbReference>
<comment type="catalytic activity">
    <reaction evidence="24">
        <text>L-aspartyl-[protein] + NAD(+) = 4-O-(ADP-D-ribosyl)-L-aspartyl-[protein] + nicotinamide</text>
        <dbReference type="Rhea" id="RHEA:54424"/>
        <dbReference type="Rhea" id="RHEA-COMP:9867"/>
        <dbReference type="Rhea" id="RHEA-COMP:13832"/>
        <dbReference type="ChEBI" id="CHEBI:17154"/>
        <dbReference type="ChEBI" id="CHEBI:29961"/>
        <dbReference type="ChEBI" id="CHEBI:57540"/>
        <dbReference type="ChEBI" id="CHEBI:138102"/>
    </reaction>
    <physiologicalReaction direction="left-to-right" evidence="24">
        <dbReference type="Rhea" id="RHEA:54425"/>
    </physiologicalReaction>
</comment>
<dbReference type="GO" id="GO:0016779">
    <property type="term" value="F:nucleotidyltransferase activity"/>
    <property type="evidence" value="ECO:0007669"/>
    <property type="project" value="UniProtKB-KW"/>
</dbReference>
<dbReference type="PROSITE" id="PS51977">
    <property type="entry name" value="WGR"/>
    <property type="match status" value="1"/>
</dbReference>
<comment type="catalytic activity">
    <reaction evidence="26">
        <text>NAD(+) + (ADP-D-ribosyl)n-acceptor = nicotinamide + (ADP-D-ribosyl)n+1-acceptor + H(+).</text>
        <dbReference type="EC" id="2.4.2.30"/>
    </reaction>
</comment>
<dbReference type="FunFam" id="1.20.142.10:FF:000001">
    <property type="entry name" value="Poly [ADP-ribose] polymerase"/>
    <property type="match status" value="1"/>
</dbReference>
<evidence type="ECO:0000256" key="25">
    <source>
        <dbReference type="ARBA" id="ARBA00024347"/>
    </source>
</evidence>
<keyword evidence="18" id="KW-0805">Transcription regulation</keyword>
<evidence type="ECO:0000256" key="22">
    <source>
        <dbReference type="ARBA" id="ARBA00023242"/>
    </source>
</evidence>
<dbReference type="GO" id="GO:0005694">
    <property type="term" value="C:chromosome"/>
    <property type="evidence" value="ECO:0007669"/>
    <property type="project" value="UniProtKB-SubCell"/>
</dbReference>
<dbReference type="SMART" id="SM00773">
    <property type="entry name" value="WGR"/>
    <property type="match status" value="1"/>
</dbReference>
<keyword evidence="16" id="KW-0862">Zinc</keyword>
<protein>
    <recommendedName>
        <fullName evidence="30">Poly [ADP-ribose] polymerase</fullName>
        <shortName evidence="30">PARP</shortName>
        <ecNumber evidence="30">2.4.2.-</ecNumber>
    </recommendedName>
</protein>
<evidence type="ECO:0000256" key="14">
    <source>
        <dbReference type="ARBA" id="ARBA00022765"/>
    </source>
</evidence>
<evidence type="ECO:0000259" key="32">
    <source>
        <dbReference type="PROSITE" id="PS51060"/>
    </source>
</evidence>
<comment type="catalytic activity">
    <reaction evidence="29">
        <text>L-seryl-[protein] + NAD(+) = O-(ADP-D-ribosyl)-L-seryl-[protein] + nicotinamide + H(+)</text>
        <dbReference type="Rhea" id="RHEA:58232"/>
        <dbReference type="Rhea" id="RHEA-COMP:9863"/>
        <dbReference type="Rhea" id="RHEA-COMP:15091"/>
        <dbReference type="ChEBI" id="CHEBI:15378"/>
        <dbReference type="ChEBI" id="CHEBI:17154"/>
        <dbReference type="ChEBI" id="CHEBI:29999"/>
        <dbReference type="ChEBI" id="CHEBI:57540"/>
        <dbReference type="ChEBI" id="CHEBI:142556"/>
    </reaction>
    <physiologicalReaction direction="left-to-right" evidence="29">
        <dbReference type="Rhea" id="RHEA:58233"/>
    </physiologicalReaction>
</comment>
<evidence type="ECO:0000256" key="2">
    <source>
        <dbReference type="ARBA" id="ARBA00004514"/>
    </source>
</evidence>
<evidence type="ECO:0000259" key="31">
    <source>
        <dbReference type="PROSITE" id="PS51059"/>
    </source>
</evidence>
<dbReference type="GO" id="GO:0005829">
    <property type="term" value="C:cytosol"/>
    <property type="evidence" value="ECO:0007669"/>
    <property type="project" value="UniProtKB-SubCell"/>
</dbReference>
<evidence type="ECO:0000256" key="5">
    <source>
        <dbReference type="ARBA" id="ARBA00022490"/>
    </source>
</evidence>
<evidence type="ECO:0000256" key="6">
    <source>
        <dbReference type="ARBA" id="ARBA00022499"/>
    </source>
</evidence>
<evidence type="ECO:0000256" key="24">
    <source>
        <dbReference type="ARBA" id="ARBA00024164"/>
    </source>
</evidence>
<dbReference type="GO" id="GO:0005730">
    <property type="term" value="C:nucleolus"/>
    <property type="evidence" value="ECO:0007669"/>
    <property type="project" value="UniProtKB-SubCell"/>
</dbReference>
<dbReference type="InterPro" id="IPR050800">
    <property type="entry name" value="ARTD/PARP"/>
</dbReference>
<keyword evidence="17" id="KW-0391">Immunity</keyword>
<dbReference type="GO" id="GO:0008270">
    <property type="term" value="F:zinc ion binding"/>
    <property type="evidence" value="ECO:0007669"/>
    <property type="project" value="UniProtKB-KW"/>
</dbReference>
<evidence type="ECO:0000256" key="3">
    <source>
        <dbReference type="ARBA" id="ARBA00004604"/>
    </source>
</evidence>
<comment type="catalytic activity">
    <reaction evidence="23">
        <text>L-glutamyl-[protein] + NAD(+) = 5-O-(ADP-D-ribosyl)-L-glutamyl-[protein] + nicotinamide</text>
        <dbReference type="Rhea" id="RHEA:58224"/>
        <dbReference type="Rhea" id="RHEA-COMP:10208"/>
        <dbReference type="Rhea" id="RHEA-COMP:15089"/>
        <dbReference type="ChEBI" id="CHEBI:17154"/>
        <dbReference type="ChEBI" id="CHEBI:29973"/>
        <dbReference type="ChEBI" id="CHEBI:57540"/>
        <dbReference type="ChEBI" id="CHEBI:142540"/>
    </reaction>
    <physiologicalReaction direction="left-to-right" evidence="23">
        <dbReference type="Rhea" id="RHEA:58225"/>
    </physiologicalReaction>
</comment>
<keyword evidence="19 30" id="KW-0520">NAD</keyword>
<dbReference type="InterPro" id="IPR008893">
    <property type="entry name" value="WGR_domain"/>
</dbReference>
<dbReference type="Proteomes" id="UP000887568">
    <property type="component" value="Unplaced"/>
</dbReference>
<keyword evidence="13" id="KW-0677">Repeat</keyword>
<keyword evidence="5" id="KW-0963">Cytoplasm</keyword>
<accession>A0A914BAG2</accession>
<comment type="similarity">
    <text evidence="25">Belongs to the ARTD/PARP family.</text>
</comment>